<dbReference type="PANTHER" id="PTHR44846">
    <property type="entry name" value="MANNOSYL-D-GLYCERATE TRANSPORT/METABOLISM SYSTEM REPRESSOR MNGR-RELATED"/>
    <property type="match status" value="1"/>
</dbReference>
<dbReference type="STRING" id="1993.SAMN04489713_1116"/>
<organism evidence="6 7">
    <name type="scientific">Actinomadura madurae</name>
    <dbReference type="NCBI Taxonomy" id="1993"/>
    <lineage>
        <taxon>Bacteria</taxon>
        <taxon>Bacillati</taxon>
        <taxon>Actinomycetota</taxon>
        <taxon>Actinomycetes</taxon>
        <taxon>Streptosporangiales</taxon>
        <taxon>Thermomonosporaceae</taxon>
        <taxon>Actinomadura</taxon>
    </lineage>
</organism>
<dbReference type="EMBL" id="FOVH01000011">
    <property type="protein sequence ID" value="SFP00329.1"/>
    <property type="molecule type" value="Genomic_DNA"/>
</dbReference>
<dbReference type="Pfam" id="PF00392">
    <property type="entry name" value="GntR"/>
    <property type="match status" value="1"/>
</dbReference>
<dbReference type="RefSeq" id="WP_075022752.1">
    <property type="nucleotide sequence ID" value="NZ_FOVH01000011.1"/>
</dbReference>
<evidence type="ECO:0000313" key="6">
    <source>
        <dbReference type="EMBL" id="SFP00329.1"/>
    </source>
</evidence>
<dbReference type="AlphaFoldDB" id="A0A1I5LSK9"/>
<sequence>MGKPGAADRRKVYVRIADELRKDIAAGRYPVGEALPSIAKLGERFGAAGATVERALAVLREENIIMSRQGTPSVVTRRPEQETAAEPSGETDEGPSEEFTLLFGQLQEIREHVRRLSEKVHDLDERTRDL</sequence>
<feature type="region of interest" description="Disordered" evidence="4">
    <location>
        <begin position="70"/>
        <end position="97"/>
    </location>
</feature>
<dbReference type="GO" id="GO:0003677">
    <property type="term" value="F:DNA binding"/>
    <property type="evidence" value="ECO:0007669"/>
    <property type="project" value="UniProtKB-KW"/>
</dbReference>
<keyword evidence="1" id="KW-0805">Transcription regulation</keyword>
<keyword evidence="7" id="KW-1185">Reference proteome</keyword>
<dbReference type="SUPFAM" id="SSF46785">
    <property type="entry name" value="Winged helix' DNA-binding domain"/>
    <property type="match status" value="1"/>
</dbReference>
<dbReference type="Gene3D" id="1.10.10.10">
    <property type="entry name" value="Winged helix-like DNA-binding domain superfamily/Winged helix DNA-binding domain"/>
    <property type="match status" value="1"/>
</dbReference>
<evidence type="ECO:0000256" key="1">
    <source>
        <dbReference type="ARBA" id="ARBA00023015"/>
    </source>
</evidence>
<dbReference type="Proteomes" id="UP000183413">
    <property type="component" value="Unassembled WGS sequence"/>
</dbReference>
<dbReference type="InterPro" id="IPR050679">
    <property type="entry name" value="Bact_HTH_transcr_reg"/>
</dbReference>
<evidence type="ECO:0000256" key="4">
    <source>
        <dbReference type="SAM" id="MobiDB-lite"/>
    </source>
</evidence>
<dbReference type="PROSITE" id="PS50949">
    <property type="entry name" value="HTH_GNTR"/>
    <property type="match status" value="1"/>
</dbReference>
<reference evidence="6 7" key="1">
    <citation type="submission" date="2016-10" db="EMBL/GenBank/DDBJ databases">
        <authorList>
            <person name="de Groot N.N."/>
        </authorList>
    </citation>
    <scope>NUCLEOTIDE SEQUENCE [LARGE SCALE GENOMIC DNA]</scope>
    <source>
        <strain evidence="6 7">DSM 43067</strain>
    </source>
</reference>
<accession>A0A1I5LSK9</accession>
<keyword evidence="3" id="KW-0804">Transcription</keyword>
<gene>
    <name evidence="6" type="ORF">SAMN04489713_1116</name>
</gene>
<keyword evidence="2" id="KW-0238">DNA-binding</keyword>
<dbReference type="InterPro" id="IPR000524">
    <property type="entry name" value="Tscrpt_reg_HTH_GntR"/>
</dbReference>
<dbReference type="InterPro" id="IPR036390">
    <property type="entry name" value="WH_DNA-bd_sf"/>
</dbReference>
<dbReference type="GO" id="GO:0045892">
    <property type="term" value="P:negative regulation of DNA-templated transcription"/>
    <property type="evidence" value="ECO:0007669"/>
    <property type="project" value="TreeGrafter"/>
</dbReference>
<dbReference type="InParanoid" id="A0A1I5LSK9"/>
<evidence type="ECO:0000259" key="5">
    <source>
        <dbReference type="PROSITE" id="PS50949"/>
    </source>
</evidence>
<feature type="domain" description="HTH gntR-type" evidence="5">
    <location>
        <begin position="10"/>
        <end position="78"/>
    </location>
</feature>
<name>A0A1I5LSK9_9ACTN</name>
<dbReference type="GO" id="GO:0003700">
    <property type="term" value="F:DNA-binding transcription factor activity"/>
    <property type="evidence" value="ECO:0007669"/>
    <property type="project" value="InterPro"/>
</dbReference>
<dbReference type="SMART" id="SM00345">
    <property type="entry name" value="HTH_GNTR"/>
    <property type="match status" value="1"/>
</dbReference>
<evidence type="ECO:0000256" key="2">
    <source>
        <dbReference type="ARBA" id="ARBA00023125"/>
    </source>
</evidence>
<proteinExistence type="predicted"/>
<evidence type="ECO:0000256" key="3">
    <source>
        <dbReference type="ARBA" id="ARBA00023163"/>
    </source>
</evidence>
<dbReference type="CDD" id="cd07377">
    <property type="entry name" value="WHTH_GntR"/>
    <property type="match status" value="1"/>
</dbReference>
<dbReference type="InterPro" id="IPR036388">
    <property type="entry name" value="WH-like_DNA-bd_sf"/>
</dbReference>
<protein>
    <submittedName>
        <fullName evidence="6">Regulatory protein, gntR family</fullName>
    </submittedName>
</protein>
<evidence type="ECO:0000313" key="7">
    <source>
        <dbReference type="Proteomes" id="UP000183413"/>
    </source>
</evidence>
<dbReference type="PANTHER" id="PTHR44846:SF17">
    <property type="entry name" value="GNTR-FAMILY TRANSCRIPTIONAL REGULATOR"/>
    <property type="match status" value="1"/>
</dbReference>